<dbReference type="Proteomes" id="UP001216674">
    <property type="component" value="Unassembled WGS sequence"/>
</dbReference>
<feature type="domain" description="Thiamine pyrophosphate enzyme TPP-binding" evidence="5">
    <location>
        <begin position="403"/>
        <end position="553"/>
    </location>
</feature>
<dbReference type="InterPro" id="IPR012000">
    <property type="entry name" value="Thiamin_PyroP_enz_cen_dom"/>
</dbReference>
<keyword evidence="8" id="KW-1185">Reference proteome</keyword>
<evidence type="ECO:0000259" key="6">
    <source>
        <dbReference type="Pfam" id="PF02776"/>
    </source>
</evidence>
<dbReference type="NCBIfam" id="NF006052">
    <property type="entry name" value="PRK08199.1"/>
    <property type="match status" value="1"/>
</dbReference>
<dbReference type="PROSITE" id="PS00187">
    <property type="entry name" value="TPP_ENZYMES"/>
    <property type="match status" value="1"/>
</dbReference>
<accession>A0ABT6AHN9</accession>
<gene>
    <name evidence="7" type="ORF">P3W85_03980</name>
</gene>
<name>A0ABT6AHN9_9BURK</name>
<dbReference type="EMBL" id="JARJLM010000070">
    <property type="protein sequence ID" value="MDF3832115.1"/>
    <property type="molecule type" value="Genomic_DNA"/>
</dbReference>
<dbReference type="SUPFAM" id="SSF52518">
    <property type="entry name" value="Thiamin diphosphate-binding fold (THDP-binding)"/>
    <property type="match status" value="2"/>
</dbReference>
<evidence type="ECO:0000313" key="8">
    <source>
        <dbReference type="Proteomes" id="UP001216674"/>
    </source>
</evidence>
<dbReference type="PANTHER" id="PTHR18968">
    <property type="entry name" value="THIAMINE PYROPHOSPHATE ENZYMES"/>
    <property type="match status" value="1"/>
</dbReference>
<dbReference type="PANTHER" id="PTHR18968:SF120">
    <property type="entry name" value="ACETOLACTATE SYNTHASE LARGE SUBUNIT"/>
    <property type="match status" value="1"/>
</dbReference>
<protein>
    <submittedName>
        <fullName evidence="7">Thiamine pyrophosphate-binding protein</fullName>
    </submittedName>
</protein>
<dbReference type="CDD" id="cd07035">
    <property type="entry name" value="TPP_PYR_POX_like"/>
    <property type="match status" value="1"/>
</dbReference>
<evidence type="ECO:0000259" key="5">
    <source>
        <dbReference type="Pfam" id="PF02775"/>
    </source>
</evidence>
<sequence>MANSNSAVSASHDAAGATPQPGGHVLVDALLAHGAELAFGVPGESYLAVLDGFHARRDRLRFVICRQEGGAAVMAEAYGKLTGQPGLAFCTRGPGATNASIGVHTAYQDSTPMILFIGQVGGDFADREAFQEIDYRRMFGQMAKWVAQIDRAERIPEYIARAYQTATSGRPGPVVLALPEDMLSQPAAVPQLAHYQRVMSWPGEADLARLAGMLAAAERPFVIAGGSGWTPQACQDLQRFAERFRLPVGCAFRFQDLFDSRHASYAGDVGIGINPALAERIRAADLVLAIGPRLGEMTTGGYTLLAAPRPAQTLIHVHAGAEELGSVYQADLMVQASMPAIAARLARLDAPAAPRWQAWTAAAHADYEAYVEPRPYAGPGVDLAAMVRTLDAVLPADAVVTNGAGNYASWLHRYFRYRPFAGGGRGQLAPTSGAMGYGVPAAVGAKIAFPGRTVVALAGDGCFLMNGQELATAMQYGAAIIVIVVNNGMYGTIRMHQEREYPGHVSGTELHNPDFAALARAYGARGAVVTRNEEFEPALREALAAPVASLIEIRIDPEQITPRTTLQAIRAQALAARGGS</sequence>
<dbReference type="Gene3D" id="3.40.50.1220">
    <property type="entry name" value="TPP-binding domain"/>
    <property type="match status" value="1"/>
</dbReference>
<dbReference type="InterPro" id="IPR029035">
    <property type="entry name" value="DHS-like_NAD/FAD-binding_dom"/>
</dbReference>
<comment type="caution">
    <text evidence="7">The sequence shown here is derived from an EMBL/GenBank/DDBJ whole genome shotgun (WGS) entry which is preliminary data.</text>
</comment>
<dbReference type="SUPFAM" id="SSF52467">
    <property type="entry name" value="DHS-like NAD/FAD-binding domain"/>
    <property type="match status" value="1"/>
</dbReference>
<dbReference type="RefSeq" id="WP_276263811.1">
    <property type="nucleotide sequence ID" value="NZ_JARJLM010000070.1"/>
</dbReference>
<feature type="domain" description="Thiamine pyrophosphate enzyme central" evidence="4">
    <location>
        <begin position="208"/>
        <end position="344"/>
    </location>
</feature>
<dbReference type="InterPro" id="IPR012001">
    <property type="entry name" value="Thiamin_PyroP_enz_TPP-bd_dom"/>
</dbReference>
<keyword evidence="2 3" id="KW-0786">Thiamine pyrophosphate</keyword>
<dbReference type="InterPro" id="IPR000399">
    <property type="entry name" value="TPP-bd_CS"/>
</dbReference>
<dbReference type="CDD" id="cd00568">
    <property type="entry name" value="TPP_enzymes"/>
    <property type="match status" value="1"/>
</dbReference>
<dbReference type="Pfam" id="PF00205">
    <property type="entry name" value="TPP_enzyme_M"/>
    <property type="match status" value="1"/>
</dbReference>
<evidence type="ECO:0000256" key="2">
    <source>
        <dbReference type="ARBA" id="ARBA00023052"/>
    </source>
</evidence>
<dbReference type="Pfam" id="PF02776">
    <property type="entry name" value="TPP_enzyme_N"/>
    <property type="match status" value="1"/>
</dbReference>
<comment type="similarity">
    <text evidence="1 3">Belongs to the TPP enzyme family.</text>
</comment>
<dbReference type="Pfam" id="PF02775">
    <property type="entry name" value="TPP_enzyme_C"/>
    <property type="match status" value="1"/>
</dbReference>
<feature type="domain" description="Thiamine pyrophosphate enzyme N-terminal TPP-binding" evidence="6">
    <location>
        <begin position="22"/>
        <end position="135"/>
    </location>
</feature>
<proteinExistence type="inferred from homology"/>
<dbReference type="Gene3D" id="3.40.50.970">
    <property type="match status" value="2"/>
</dbReference>
<dbReference type="InterPro" id="IPR029061">
    <property type="entry name" value="THDP-binding"/>
</dbReference>
<reference evidence="7 8" key="1">
    <citation type="submission" date="2023-03" db="EMBL/GenBank/DDBJ databases">
        <title>Draft assemblies of triclosan tolerant bacteria isolated from returned activated sludge.</title>
        <authorList>
            <person name="Van Hamelsveld S."/>
        </authorList>
    </citation>
    <scope>NUCLEOTIDE SEQUENCE [LARGE SCALE GENOMIC DNA]</scope>
    <source>
        <strain evidence="7 8">GW210010_S58</strain>
    </source>
</reference>
<evidence type="ECO:0000256" key="1">
    <source>
        <dbReference type="ARBA" id="ARBA00007812"/>
    </source>
</evidence>
<evidence type="ECO:0000259" key="4">
    <source>
        <dbReference type="Pfam" id="PF00205"/>
    </source>
</evidence>
<evidence type="ECO:0000256" key="3">
    <source>
        <dbReference type="RuleBase" id="RU362132"/>
    </source>
</evidence>
<dbReference type="InterPro" id="IPR045229">
    <property type="entry name" value="TPP_enz"/>
</dbReference>
<organism evidence="7 8">
    <name type="scientific">Cupriavidus basilensis</name>
    <dbReference type="NCBI Taxonomy" id="68895"/>
    <lineage>
        <taxon>Bacteria</taxon>
        <taxon>Pseudomonadati</taxon>
        <taxon>Pseudomonadota</taxon>
        <taxon>Betaproteobacteria</taxon>
        <taxon>Burkholderiales</taxon>
        <taxon>Burkholderiaceae</taxon>
        <taxon>Cupriavidus</taxon>
    </lineage>
</organism>
<dbReference type="InterPro" id="IPR011766">
    <property type="entry name" value="TPP_enzyme_TPP-bd"/>
</dbReference>
<evidence type="ECO:0000313" key="7">
    <source>
        <dbReference type="EMBL" id="MDF3832115.1"/>
    </source>
</evidence>